<evidence type="ECO:0000313" key="1">
    <source>
        <dbReference type="EMBL" id="AEW95077.1"/>
    </source>
</evidence>
<protein>
    <submittedName>
        <fullName evidence="1">Uncharacterized protein</fullName>
    </submittedName>
</protein>
<keyword evidence="2" id="KW-1185">Reference proteome</keyword>
<gene>
    <name evidence="1" type="ordered locus">SCATT_27060</name>
</gene>
<evidence type="ECO:0000313" key="2">
    <source>
        <dbReference type="Proteomes" id="UP000007842"/>
    </source>
</evidence>
<accession>F8K3F8</accession>
<dbReference type="Proteomes" id="UP000007842">
    <property type="component" value="Chromosome"/>
</dbReference>
<dbReference type="PATRIC" id="fig|1003195.11.peg.4213"/>
<dbReference type="STRING" id="1003195.SCATT_27060"/>
<accession>G8X2G1</accession>
<dbReference type="eggNOG" id="ENOG5031N2N">
    <property type="taxonomic scope" value="Bacteria"/>
</dbReference>
<dbReference type="KEGG" id="sct:SCAT_2721"/>
<dbReference type="KEGG" id="scy:SCATT_27060"/>
<dbReference type="RefSeq" id="WP_014143458.1">
    <property type="nucleotide sequence ID" value="NC_016111.1"/>
</dbReference>
<organism evidence="1 2">
    <name type="scientific">Streptantibioticus cattleyicolor (strain ATCC 35852 / DSM 46488 / JCM 4925 / NBRC 14057 / NRRL 8057)</name>
    <name type="common">Streptomyces cattleya</name>
    <dbReference type="NCBI Taxonomy" id="1003195"/>
    <lineage>
        <taxon>Bacteria</taxon>
        <taxon>Bacillati</taxon>
        <taxon>Actinomycetota</taxon>
        <taxon>Actinomycetes</taxon>
        <taxon>Kitasatosporales</taxon>
        <taxon>Streptomycetaceae</taxon>
        <taxon>Streptantibioticus</taxon>
    </lineage>
</organism>
<dbReference type="EMBL" id="CP003219">
    <property type="protein sequence ID" value="AEW95077.1"/>
    <property type="molecule type" value="Genomic_DNA"/>
</dbReference>
<dbReference type="InterPro" id="IPR036388">
    <property type="entry name" value="WH-like_DNA-bd_sf"/>
</dbReference>
<dbReference type="Gene3D" id="1.10.10.10">
    <property type="entry name" value="Winged helix-like DNA-binding domain superfamily/Winged helix DNA-binding domain"/>
    <property type="match status" value="1"/>
</dbReference>
<dbReference type="HOGENOM" id="CLU_2453259_0_0_11"/>
<name>F8K3F8_STREN</name>
<dbReference type="AlphaFoldDB" id="F8K3F8"/>
<dbReference type="OrthoDB" id="4263495at2"/>
<reference evidence="2" key="1">
    <citation type="submission" date="2011-12" db="EMBL/GenBank/DDBJ databases">
        <title>Complete genome sequence of Streptomyces cattleya strain DSM 46488.</title>
        <authorList>
            <person name="Ou H.-Y."/>
            <person name="Li P."/>
            <person name="Zhao C."/>
            <person name="O'Hagan D."/>
            <person name="Deng Z."/>
        </authorList>
    </citation>
    <scope>NUCLEOTIDE SEQUENCE [LARGE SCALE GENOMIC DNA]</scope>
    <source>
        <strain evidence="2">ATCC 35852 / DSM 46488 / JCM 4925 / NBRC 14057 / NRRL 8057</strain>
    </source>
</reference>
<sequence length="89" mass="10043">MATLRERRQYREAVLRALYLAVTDNRTSLSGDALREAVDLPGQDLAAACRYLADEGLISVDWTSHRTPTTVTLTHEGLRHMETEEDREG</sequence>
<proteinExistence type="predicted"/>